<organism evidence="2">
    <name type="scientific">uncultured Caudovirales phage</name>
    <dbReference type="NCBI Taxonomy" id="2100421"/>
    <lineage>
        <taxon>Viruses</taxon>
        <taxon>Duplodnaviria</taxon>
        <taxon>Heunggongvirae</taxon>
        <taxon>Uroviricota</taxon>
        <taxon>Caudoviricetes</taxon>
        <taxon>Peduoviridae</taxon>
        <taxon>Maltschvirus</taxon>
        <taxon>Maltschvirus maltsch</taxon>
    </lineage>
</organism>
<dbReference type="EMBL" id="LR798420">
    <property type="protein sequence ID" value="CAB5230397.1"/>
    <property type="molecule type" value="Genomic_DNA"/>
</dbReference>
<sequence>MLLWILLTSPDIARISDNNAANDAPGGVASMMDRGRATLGAEPGVADPLGTGPGQWEPAPGGVGRGGATMARGRTPAGFGEKAKKARIKIFSRFLDFPIKMPNAPIFDENIFLKKPWHFGTLPRFGDCDAPNPVAHLWHICGTMAQWMALCGTMPPYPLPPLCQSATSAPNAICAKVPK</sequence>
<dbReference type="EMBL" id="LR797495">
    <property type="protein sequence ID" value="CAB4220315.1"/>
    <property type="molecule type" value="Genomic_DNA"/>
</dbReference>
<dbReference type="EMBL" id="LR797444">
    <property type="protein sequence ID" value="CAB4217563.1"/>
    <property type="molecule type" value="Genomic_DNA"/>
</dbReference>
<name>A0A6J5QL09_9CAUD</name>
<gene>
    <name evidence="1" type="ORF">UFOVP1029_5</name>
    <name evidence="2" type="ORF">UFOVP1129_5</name>
    <name evidence="3" type="ORF">UFOVP1188_5</name>
    <name evidence="4" type="ORF">UFOVP1490_42</name>
    <name evidence="6" type="ORF">UFOVP1576_5</name>
    <name evidence="5" type="ORF">UFOVP1633_5</name>
</gene>
<proteinExistence type="predicted"/>
<accession>A0A6J5QL09</accession>
<dbReference type="EMBL" id="LR796972">
    <property type="protein sequence ID" value="CAB4178852.1"/>
    <property type="molecule type" value="Genomic_DNA"/>
</dbReference>
<dbReference type="EMBL" id="LR797077">
    <property type="protein sequence ID" value="CAB4185043.1"/>
    <property type="molecule type" value="Genomic_DNA"/>
</dbReference>
<evidence type="ECO:0000313" key="6">
    <source>
        <dbReference type="EMBL" id="CAB5230397.1"/>
    </source>
</evidence>
<evidence type="ECO:0000313" key="4">
    <source>
        <dbReference type="EMBL" id="CAB4217563.1"/>
    </source>
</evidence>
<evidence type="ECO:0000313" key="2">
    <source>
        <dbReference type="EMBL" id="CAB4185043.1"/>
    </source>
</evidence>
<reference evidence="2" key="1">
    <citation type="submission" date="2020-05" db="EMBL/GenBank/DDBJ databases">
        <authorList>
            <person name="Chiriac C."/>
            <person name="Salcher M."/>
            <person name="Ghai R."/>
            <person name="Kavagutti S V."/>
        </authorList>
    </citation>
    <scope>NUCLEOTIDE SEQUENCE</scope>
</reference>
<evidence type="ECO:0000313" key="3">
    <source>
        <dbReference type="EMBL" id="CAB4189304.1"/>
    </source>
</evidence>
<evidence type="ECO:0000313" key="5">
    <source>
        <dbReference type="EMBL" id="CAB4220315.1"/>
    </source>
</evidence>
<evidence type="ECO:0000313" key="1">
    <source>
        <dbReference type="EMBL" id="CAB4178852.1"/>
    </source>
</evidence>
<protein>
    <submittedName>
        <fullName evidence="2">Uncharacterized protein</fullName>
    </submittedName>
</protein>
<dbReference type="EMBL" id="LR797136">
    <property type="protein sequence ID" value="CAB4189304.1"/>
    <property type="molecule type" value="Genomic_DNA"/>
</dbReference>